<evidence type="ECO:0000313" key="2">
    <source>
        <dbReference type="Proteomes" id="UP000707138"/>
    </source>
</evidence>
<name>A0ABS2GEN8_9FIRM</name>
<evidence type="ECO:0000313" key="1">
    <source>
        <dbReference type="EMBL" id="MBM6911742.1"/>
    </source>
</evidence>
<dbReference type="InterPro" id="IPR042184">
    <property type="entry name" value="YqeY/Aim41_N"/>
</dbReference>
<protein>
    <submittedName>
        <fullName evidence="1">GatB/YqeY domain-containing protein</fullName>
    </submittedName>
</protein>
<dbReference type="SUPFAM" id="SSF89095">
    <property type="entry name" value="GatB/YqeY motif"/>
    <property type="match status" value="1"/>
</dbReference>
<dbReference type="Gene3D" id="1.10.1510.10">
    <property type="entry name" value="Uncharacterised protein YqeY/AIM41 PF09424, N-terminal domain"/>
    <property type="match status" value="1"/>
</dbReference>
<organism evidence="1 2">
    <name type="scientific">Veillonella magna</name>
    <dbReference type="NCBI Taxonomy" id="464322"/>
    <lineage>
        <taxon>Bacteria</taxon>
        <taxon>Bacillati</taxon>
        <taxon>Bacillota</taxon>
        <taxon>Negativicutes</taxon>
        <taxon>Veillonellales</taxon>
        <taxon>Veillonellaceae</taxon>
        <taxon>Veillonella</taxon>
    </lineage>
</organism>
<dbReference type="Proteomes" id="UP000707138">
    <property type="component" value="Unassembled WGS sequence"/>
</dbReference>
<dbReference type="InterPro" id="IPR023168">
    <property type="entry name" value="GatB_Yqey_C_2"/>
</dbReference>
<dbReference type="PANTHER" id="PTHR28055:SF1">
    <property type="entry name" value="ALTERED INHERITANCE OF MITOCHONDRIA PROTEIN 41, MITOCHONDRIAL"/>
    <property type="match status" value="1"/>
</dbReference>
<reference evidence="1 2" key="1">
    <citation type="journal article" date="2021" name="Sci. Rep.">
        <title>The distribution of antibiotic resistance genes in chicken gut microbiota commensals.</title>
        <authorList>
            <person name="Juricova H."/>
            <person name="Matiasovicova J."/>
            <person name="Kubasova T."/>
            <person name="Cejkova D."/>
            <person name="Rychlik I."/>
        </authorList>
    </citation>
    <scope>NUCLEOTIDE SEQUENCE [LARGE SCALE GENOMIC DNA]</scope>
    <source>
        <strain evidence="1 2">An537</strain>
    </source>
</reference>
<comment type="caution">
    <text evidence="1">The sequence shown here is derived from an EMBL/GenBank/DDBJ whole genome shotgun (WGS) entry which is preliminary data.</text>
</comment>
<gene>
    <name evidence="1" type="ORF">H6A01_00185</name>
</gene>
<dbReference type="InterPro" id="IPR019004">
    <property type="entry name" value="YqeY/Aim41"/>
</dbReference>
<keyword evidence="2" id="KW-1185">Reference proteome</keyword>
<proteinExistence type="predicted"/>
<dbReference type="EMBL" id="JACJLA010000001">
    <property type="protein sequence ID" value="MBM6911742.1"/>
    <property type="molecule type" value="Genomic_DNA"/>
</dbReference>
<dbReference type="InterPro" id="IPR003789">
    <property type="entry name" value="Asn/Gln_tRNA_amidoTrase-B-like"/>
</dbReference>
<sequence length="151" mass="16786">MSLKDQLKADMKDAMKAREAGKTALSVIRMVNSAIKNVEINEKRELDDTDVMGIVAKEMKLRQDSLAEFKKGHRDDLIAQVEAEMAVLTKYLPEQLSEDKIRDIVTAVLSEMTAPIKMGDVMAKVMPQTKGRADGKLVNTVVRQEIAKING</sequence>
<dbReference type="PANTHER" id="PTHR28055">
    <property type="entry name" value="ALTERED INHERITANCE OF MITOCHONDRIA PROTEIN 41, MITOCHONDRIAL"/>
    <property type="match status" value="1"/>
</dbReference>
<accession>A0ABS2GEN8</accession>
<dbReference type="Gene3D" id="1.10.10.410">
    <property type="match status" value="1"/>
</dbReference>
<dbReference type="Pfam" id="PF09424">
    <property type="entry name" value="YqeY"/>
    <property type="match status" value="1"/>
</dbReference>
<dbReference type="RefSeq" id="WP_028255932.1">
    <property type="nucleotide sequence ID" value="NZ_CATYZF010000001.1"/>
</dbReference>